<keyword evidence="4 7" id="KW-0812">Transmembrane</keyword>
<sequence>MYLPLILLAILWAISIHTVTAFLFSANSARPFWNTSILGPRFLASAFASGPALIIVALQVVRGLMRYPVSQSVIDTLALIMAISLQINLFFVIAELFTHFYNEGAHAASLRYLYLGLNGFHALTPWIWTALGLNLIAVGMLMIHPLRRHVVTLNLACGLTILGIWIEKGMGMVVPGFIPTPLGEVFEYSPTLSEMLIALGIWALGALIFTLLAKAGTAIESGQVRA</sequence>
<comment type="similarity">
    <text evidence="2">Belongs to the NrfD family.</text>
</comment>
<name>A0ABS1CQ82_9GAMM</name>
<dbReference type="EMBL" id="NRRV01000223">
    <property type="protein sequence ID" value="MBK1634045.1"/>
    <property type="molecule type" value="Genomic_DNA"/>
</dbReference>
<feature type="transmembrane region" description="Helical" evidence="7">
    <location>
        <begin position="45"/>
        <end position="65"/>
    </location>
</feature>
<evidence type="ECO:0000313" key="8">
    <source>
        <dbReference type="EMBL" id="MBK1634045.1"/>
    </source>
</evidence>
<evidence type="ECO:0000256" key="5">
    <source>
        <dbReference type="ARBA" id="ARBA00022989"/>
    </source>
</evidence>
<evidence type="ECO:0000256" key="3">
    <source>
        <dbReference type="ARBA" id="ARBA00022475"/>
    </source>
</evidence>
<evidence type="ECO:0000256" key="2">
    <source>
        <dbReference type="ARBA" id="ARBA00008929"/>
    </source>
</evidence>
<gene>
    <name evidence="8" type="ORF">CKO31_25675</name>
</gene>
<comment type="caution">
    <text evidence="8">The sequence shown here is derived from an EMBL/GenBank/DDBJ whole genome shotgun (WGS) entry which is preliminary data.</text>
</comment>
<feature type="transmembrane region" description="Helical" evidence="7">
    <location>
        <begin position="77"/>
        <end position="100"/>
    </location>
</feature>
<keyword evidence="5 7" id="KW-1133">Transmembrane helix</keyword>
<evidence type="ECO:0000313" key="9">
    <source>
        <dbReference type="Proteomes" id="UP000748752"/>
    </source>
</evidence>
<protein>
    <recommendedName>
        <fullName evidence="10">DUF4386 domain-containing protein</fullName>
    </recommendedName>
</protein>
<feature type="transmembrane region" description="Helical" evidence="7">
    <location>
        <begin position="195"/>
        <end position="213"/>
    </location>
</feature>
<comment type="subcellular location">
    <subcellularLocation>
        <location evidence="1">Cell membrane</location>
        <topology evidence="1">Multi-pass membrane protein</topology>
    </subcellularLocation>
</comment>
<evidence type="ECO:0000256" key="7">
    <source>
        <dbReference type="SAM" id="Phobius"/>
    </source>
</evidence>
<feature type="transmembrane region" description="Helical" evidence="7">
    <location>
        <begin position="150"/>
        <end position="166"/>
    </location>
</feature>
<dbReference type="Gene3D" id="1.20.1630.10">
    <property type="entry name" value="Formate dehydrogenase/DMSO reductase domain"/>
    <property type="match status" value="1"/>
</dbReference>
<dbReference type="PANTHER" id="PTHR43044:SF2">
    <property type="entry name" value="POLYSULPHIDE REDUCTASE NRFD"/>
    <property type="match status" value="1"/>
</dbReference>
<keyword evidence="9" id="KW-1185">Reference proteome</keyword>
<dbReference type="InterPro" id="IPR005614">
    <property type="entry name" value="NrfD-like"/>
</dbReference>
<evidence type="ECO:0000256" key="6">
    <source>
        <dbReference type="ARBA" id="ARBA00023136"/>
    </source>
</evidence>
<evidence type="ECO:0000256" key="4">
    <source>
        <dbReference type="ARBA" id="ARBA00022692"/>
    </source>
</evidence>
<feature type="transmembrane region" description="Helical" evidence="7">
    <location>
        <begin position="120"/>
        <end position="143"/>
    </location>
</feature>
<accession>A0ABS1CQ82</accession>
<dbReference type="Pfam" id="PF03916">
    <property type="entry name" value="NrfD"/>
    <property type="match status" value="1"/>
</dbReference>
<evidence type="ECO:0000256" key="1">
    <source>
        <dbReference type="ARBA" id="ARBA00004651"/>
    </source>
</evidence>
<reference evidence="8 9" key="1">
    <citation type="journal article" date="2020" name="Microorganisms">
        <title>Osmotic Adaptation and Compatible Solute Biosynthesis of Phototrophic Bacteria as Revealed from Genome Analyses.</title>
        <authorList>
            <person name="Imhoff J.F."/>
            <person name="Rahn T."/>
            <person name="Kunzel S."/>
            <person name="Keller A."/>
            <person name="Neulinger S.C."/>
        </authorList>
    </citation>
    <scope>NUCLEOTIDE SEQUENCE [LARGE SCALE GENOMIC DNA]</scope>
    <source>
        <strain evidence="8 9">DSM 6210</strain>
    </source>
</reference>
<keyword evidence="6 7" id="KW-0472">Membrane</keyword>
<dbReference type="Proteomes" id="UP000748752">
    <property type="component" value="Unassembled WGS sequence"/>
</dbReference>
<dbReference type="PANTHER" id="PTHR43044">
    <property type="match status" value="1"/>
</dbReference>
<keyword evidence="3" id="KW-1003">Cell membrane</keyword>
<evidence type="ECO:0008006" key="10">
    <source>
        <dbReference type="Google" id="ProtNLM"/>
    </source>
</evidence>
<proteinExistence type="inferred from homology"/>
<organism evidence="8 9">
    <name type="scientific">Thiohalocapsa halophila</name>
    <dbReference type="NCBI Taxonomy" id="69359"/>
    <lineage>
        <taxon>Bacteria</taxon>
        <taxon>Pseudomonadati</taxon>
        <taxon>Pseudomonadota</taxon>
        <taxon>Gammaproteobacteria</taxon>
        <taxon>Chromatiales</taxon>
        <taxon>Chromatiaceae</taxon>
        <taxon>Thiohalocapsa</taxon>
    </lineage>
</organism>